<dbReference type="AlphaFoldDB" id="S9SL14"/>
<proteinExistence type="predicted"/>
<dbReference type="HOGENOM" id="CLU_026974_12_0_5"/>
<keyword evidence="1 2" id="KW-0732">Signal</keyword>
<organism evidence="3 4">
    <name type="scientific">Salipiger mucosus DSM 16094</name>
    <dbReference type="NCBI Taxonomy" id="1123237"/>
    <lineage>
        <taxon>Bacteria</taxon>
        <taxon>Pseudomonadati</taxon>
        <taxon>Pseudomonadota</taxon>
        <taxon>Alphaproteobacteria</taxon>
        <taxon>Rhodobacterales</taxon>
        <taxon>Roseobacteraceae</taxon>
        <taxon>Salipiger</taxon>
    </lineage>
</organism>
<dbReference type="RefSeq" id="WP_020042063.1">
    <property type="nucleotide sequence ID" value="NZ_KE557273.1"/>
</dbReference>
<comment type="caution">
    <text evidence="3">The sequence shown here is derived from an EMBL/GenBank/DDBJ whole genome shotgun (WGS) entry which is preliminary data.</text>
</comment>
<dbReference type="eggNOG" id="COG1840">
    <property type="taxonomic scope" value="Bacteria"/>
</dbReference>
<keyword evidence="4" id="KW-1185">Reference proteome</keyword>
<name>S9SL14_9RHOB</name>
<dbReference type="Pfam" id="PF13343">
    <property type="entry name" value="SBP_bac_6"/>
    <property type="match status" value="1"/>
</dbReference>
<dbReference type="EC" id="2.7.13.3" evidence="3"/>
<dbReference type="OrthoDB" id="8673316at2"/>
<accession>S9SL14</accession>
<dbReference type="STRING" id="1123237.Salmuc_00007"/>
<dbReference type="PANTHER" id="PTHR30006:SF25">
    <property type="entry name" value="PHOSPHOGLYCERATE TRANSPORT REGULATORY PROTEIN PGTC"/>
    <property type="match status" value="1"/>
</dbReference>
<sequence length="352" mass="38003">MIRLAILLAMLSQPLAAQTAELTAVIGPGDATNALVLRSTTDLAVLGPVIEAYAEARSETRVLYEQWGSNDLRAISEQECQSGQAGADLVISSAAHHMVGLVNEGCASTATSGWTQALAPQLSWRDQLWGVSREPAVVVYNRDLLTPAEVPRSRFDLLDLLRPETSRFAGRVATYDIEESGLGFLFAFIDSLEATTFGGLMEAFGRSGAIATCCSAEIIDGVASGRYLVAYNVLGSYAIQRARRDDRLGVVAPEDYTLILSRAAMIPAGAAAPELARDLLDYLLSPEGRAGLEANDLMIRLDEGDGQIVEVTGTVETMERPIGLDPTLLVAMDADKRELFIRRWRDAFPQPE</sequence>
<evidence type="ECO:0000256" key="2">
    <source>
        <dbReference type="SAM" id="SignalP"/>
    </source>
</evidence>
<gene>
    <name evidence="3" type="ORF">Salmuc_00007</name>
</gene>
<protein>
    <submittedName>
        <fullName evidence="3">Sensor protein</fullName>
        <ecNumber evidence="3">2.7.13.3</ecNumber>
    </submittedName>
</protein>
<evidence type="ECO:0000256" key="1">
    <source>
        <dbReference type="ARBA" id="ARBA00022729"/>
    </source>
</evidence>
<evidence type="ECO:0000313" key="4">
    <source>
        <dbReference type="Proteomes" id="UP000015347"/>
    </source>
</evidence>
<reference evidence="4" key="1">
    <citation type="journal article" date="2014" name="Stand. Genomic Sci.">
        <title>Genome sequence of the exopolysaccharide-producing Salipiger mucosus type strain (DSM 16094(T)), a moderately halophilic member of the Roseobacter clade.</title>
        <authorList>
            <person name="Riedel T."/>
            <person name="Spring S."/>
            <person name="Fiebig A."/>
            <person name="Petersen J."/>
            <person name="Kyrpides N.C."/>
            <person name="Goker M."/>
            <person name="Klenk H.P."/>
        </authorList>
    </citation>
    <scope>NUCLEOTIDE SEQUENCE [LARGE SCALE GENOMIC DNA]</scope>
    <source>
        <strain evidence="4">DSM 16094</strain>
    </source>
</reference>
<dbReference type="PANTHER" id="PTHR30006">
    <property type="entry name" value="THIAMINE-BINDING PERIPLASMIC PROTEIN-RELATED"/>
    <property type="match status" value="1"/>
</dbReference>
<dbReference type="GO" id="GO:0030288">
    <property type="term" value="C:outer membrane-bounded periplasmic space"/>
    <property type="evidence" value="ECO:0007669"/>
    <property type="project" value="TreeGrafter"/>
</dbReference>
<dbReference type="EMBL" id="APVH01000001">
    <property type="protein sequence ID" value="EPX87054.1"/>
    <property type="molecule type" value="Genomic_DNA"/>
</dbReference>
<feature type="signal peptide" evidence="2">
    <location>
        <begin position="1"/>
        <end position="19"/>
    </location>
</feature>
<dbReference type="Gene3D" id="3.40.190.10">
    <property type="entry name" value="Periplasmic binding protein-like II"/>
    <property type="match status" value="2"/>
</dbReference>
<dbReference type="GO" id="GO:0004673">
    <property type="term" value="F:protein histidine kinase activity"/>
    <property type="evidence" value="ECO:0007669"/>
    <property type="project" value="UniProtKB-EC"/>
</dbReference>
<dbReference type="SUPFAM" id="SSF53850">
    <property type="entry name" value="Periplasmic binding protein-like II"/>
    <property type="match status" value="1"/>
</dbReference>
<keyword evidence="3" id="KW-0808">Transferase</keyword>
<evidence type="ECO:0000313" key="3">
    <source>
        <dbReference type="EMBL" id="EPX87054.1"/>
    </source>
</evidence>
<dbReference type="Proteomes" id="UP000015347">
    <property type="component" value="Unassembled WGS sequence"/>
</dbReference>
<feature type="chain" id="PRO_5004556604" evidence="2">
    <location>
        <begin position="20"/>
        <end position="352"/>
    </location>
</feature>